<feature type="region of interest" description="Disordered" evidence="1">
    <location>
        <begin position="465"/>
        <end position="537"/>
    </location>
</feature>
<feature type="compositionally biased region" description="Basic and acidic residues" evidence="1">
    <location>
        <begin position="519"/>
        <end position="529"/>
    </location>
</feature>
<sequence>MPPSTRHTPRSNTSRQDAGSRKKKKDKKSRHKSTKKHARDAPEAHELFNGDDTLLDANSNAVESSPEELDTTTAVSKRKKKGADNTPVAPKRKRGQNQSGARKKQRSTTPEPVEDNSDDSDAEPIEKSAQRAGRWYARRGDVWINPFDAIIAGLQASQDATEGEGSAARPARKKKPSPTQVRCLEIYQRFMEDNDPNFADLRKLFVTGGGDEEGDAGRTEAGNGDGDEVNIEAIKVYTKKMQCHASRARSDDTGKLKRDTDKLLADPSSRRVKVFSKSSMGWYDKVTARLLCPVDELEVFDQDPEEYMDNVLNGTGSKHWSEWAMFLYDENLMDDDNPAAGLFKAPLLVRIFNYIYDSTGIKNNGAKTKSSVSRLHGMTEVTAEDIAYTSVQTRFLLSSQSTWSRLDHGFNIKEFYWSIIRFFRNNRRGSRAILKWWNKEVFHSAGGIKQMTLSPLKNSCFSRLMEEADPSESESESGSGSKSTPAGNVNQGEGTETNDTKPPSTHTSTPALIIEVDGDVTRHGPRGDSPDGGYESS</sequence>
<dbReference type="EMBL" id="JAACJM010000152">
    <property type="protein sequence ID" value="KAF5342946.1"/>
    <property type="molecule type" value="Genomic_DNA"/>
</dbReference>
<keyword evidence="3" id="KW-1185">Reference proteome</keyword>
<accession>A0A8H5CL63</accession>
<dbReference type="Pfam" id="PF20414">
    <property type="entry name" value="DUF6698"/>
    <property type="match status" value="1"/>
</dbReference>
<feature type="compositionally biased region" description="Polar residues" evidence="1">
    <location>
        <begin position="484"/>
        <end position="510"/>
    </location>
</feature>
<dbReference type="InterPro" id="IPR046521">
    <property type="entry name" value="DUF6698"/>
</dbReference>
<dbReference type="AlphaFoldDB" id="A0A8H5CL63"/>
<proteinExistence type="predicted"/>
<feature type="region of interest" description="Disordered" evidence="1">
    <location>
        <begin position="1"/>
        <end position="135"/>
    </location>
</feature>
<feature type="compositionally biased region" description="Basic residues" evidence="1">
    <location>
        <begin position="21"/>
        <end position="38"/>
    </location>
</feature>
<feature type="compositionally biased region" description="Acidic residues" evidence="1">
    <location>
        <begin position="112"/>
        <end position="123"/>
    </location>
</feature>
<dbReference type="Proteomes" id="UP000559256">
    <property type="component" value="Unassembled WGS sequence"/>
</dbReference>
<protein>
    <submittedName>
        <fullName evidence="2">Uncharacterized protein</fullName>
    </submittedName>
</protein>
<evidence type="ECO:0000256" key="1">
    <source>
        <dbReference type="SAM" id="MobiDB-lite"/>
    </source>
</evidence>
<comment type="caution">
    <text evidence="2">The sequence shown here is derived from an EMBL/GenBank/DDBJ whole genome shotgun (WGS) entry which is preliminary data.</text>
</comment>
<name>A0A8H5CL63_9AGAR</name>
<dbReference type="OrthoDB" id="3003465at2759"/>
<organism evidence="2 3">
    <name type="scientific">Tetrapyrgos nigripes</name>
    <dbReference type="NCBI Taxonomy" id="182062"/>
    <lineage>
        <taxon>Eukaryota</taxon>
        <taxon>Fungi</taxon>
        <taxon>Dikarya</taxon>
        <taxon>Basidiomycota</taxon>
        <taxon>Agaricomycotina</taxon>
        <taxon>Agaricomycetes</taxon>
        <taxon>Agaricomycetidae</taxon>
        <taxon>Agaricales</taxon>
        <taxon>Marasmiineae</taxon>
        <taxon>Marasmiaceae</taxon>
        <taxon>Tetrapyrgos</taxon>
    </lineage>
</organism>
<feature type="compositionally biased region" description="Basic and acidic residues" evidence="1">
    <location>
        <begin position="39"/>
        <end position="48"/>
    </location>
</feature>
<gene>
    <name evidence="2" type="ORF">D9758_014965</name>
</gene>
<feature type="compositionally biased region" description="Basic residues" evidence="1">
    <location>
        <begin position="90"/>
        <end position="106"/>
    </location>
</feature>
<evidence type="ECO:0000313" key="2">
    <source>
        <dbReference type="EMBL" id="KAF5342946.1"/>
    </source>
</evidence>
<reference evidence="2 3" key="1">
    <citation type="journal article" date="2020" name="ISME J.">
        <title>Uncovering the hidden diversity of litter-decomposition mechanisms in mushroom-forming fungi.</title>
        <authorList>
            <person name="Floudas D."/>
            <person name="Bentzer J."/>
            <person name="Ahren D."/>
            <person name="Johansson T."/>
            <person name="Persson P."/>
            <person name="Tunlid A."/>
        </authorList>
    </citation>
    <scope>NUCLEOTIDE SEQUENCE [LARGE SCALE GENOMIC DNA]</scope>
    <source>
        <strain evidence="2 3">CBS 291.85</strain>
    </source>
</reference>
<evidence type="ECO:0000313" key="3">
    <source>
        <dbReference type="Proteomes" id="UP000559256"/>
    </source>
</evidence>